<feature type="transmembrane region" description="Helical" evidence="1">
    <location>
        <begin position="116"/>
        <end position="139"/>
    </location>
</feature>
<reference evidence="2" key="1">
    <citation type="submission" date="2022-08" db="EMBL/GenBank/DDBJ databases">
        <title>Genome analysis of Corynebacteriales strain.</title>
        <authorList>
            <person name="Lee S.D."/>
        </authorList>
    </citation>
    <scope>NUCLEOTIDE SEQUENCE</scope>
    <source>
        <strain evidence="2">D3-21</strain>
    </source>
</reference>
<dbReference type="EMBL" id="JANRHA010000005">
    <property type="protein sequence ID" value="MDG3014818.1"/>
    <property type="molecule type" value="Genomic_DNA"/>
</dbReference>
<organism evidence="2 3">
    <name type="scientific">Speluncibacter jeojiensis</name>
    <dbReference type="NCBI Taxonomy" id="2710754"/>
    <lineage>
        <taxon>Bacteria</taxon>
        <taxon>Bacillati</taxon>
        <taxon>Actinomycetota</taxon>
        <taxon>Actinomycetes</taxon>
        <taxon>Mycobacteriales</taxon>
        <taxon>Speluncibacteraceae</taxon>
        <taxon>Speluncibacter</taxon>
    </lineage>
</organism>
<evidence type="ECO:0000313" key="2">
    <source>
        <dbReference type="EMBL" id="MDG3014818.1"/>
    </source>
</evidence>
<feature type="transmembrane region" description="Helical" evidence="1">
    <location>
        <begin position="207"/>
        <end position="227"/>
    </location>
</feature>
<keyword evidence="3" id="KW-1185">Reference proteome</keyword>
<comment type="caution">
    <text evidence="2">The sequence shown here is derived from an EMBL/GenBank/DDBJ whole genome shotgun (WGS) entry which is preliminary data.</text>
</comment>
<feature type="transmembrane region" description="Helical" evidence="1">
    <location>
        <begin position="232"/>
        <end position="250"/>
    </location>
</feature>
<name>A0A9X4LYP9_9ACTN</name>
<feature type="transmembrane region" description="Helical" evidence="1">
    <location>
        <begin position="160"/>
        <end position="187"/>
    </location>
</feature>
<keyword evidence="1" id="KW-0472">Membrane</keyword>
<sequence>MHPRHRVAVWTALIGALAVAVAPALAPARTVHGPGPGGAIWPAAVVVALCAFAPGLLAALALRSRRASLGAGLLAGSGAVAVGLTVLDVQLLVGPIDANRLELLRPLTAAHLSPGPGAVVVLVGHLLAVAAGLVALSAARRLDDQPMPDREPDGEEGRAVGAQLGSAAVLAVSVAAAVAVVGLFGAALTSSDPVVLTHSVVDAPYPVAFGTVAVVAGLLLVVAMALVTCSRWTSAGALTGAGLGVLQLSGGRLTAGLGAGDRIGVSAATVWSTVAAVALVVIGLAIPVVADLRDRAVPAPVRAGNGQAPSIGRAHRVAGLCGLVTAVVAVVGAVLPVLRVSAGLPEPRIYATRVELAAGVLLAIVAVWLLLSEYAVRVRPVLAVVWTVPLLGATAVLESVVFASDVPGVGLGPGAFAAGLVVIGAVTTGVAAGMAGAAERSEIDTSVDPEVDRPGAVVTGIGAAAAVVSLVLPLYTAPDVGGRSFAAAWIGHLPWGWDVWGQVVTAVAIAGAALVAARARPARGAALSAGCTIAVIGYLATGPLTWARVPDHRVGPAMFVGALAVVGLGAGAVMAGRRAARGQ</sequence>
<feature type="transmembrane region" description="Helical" evidence="1">
    <location>
        <begin position="524"/>
        <end position="546"/>
    </location>
</feature>
<feature type="transmembrane region" description="Helical" evidence="1">
    <location>
        <begin position="456"/>
        <end position="475"/>
    </location>
</feature>
<dbReference type="Proteomes" id="UP001152755">
    <property type="component" value="Unassembled WGS sequence"/>
</dbReference>
<protein>
    <submittedName>
        <fullName evidence="2">Uncharacterized protein</fullName>
    </submittedName>
</protein>
<feature type="transmembrane region" description="Helical" evidence="1">
    <location>
        <begin position="73"/>
        <end position="96"/>
    </location>
</feature>
<accession>A0A9X4LYP9</accession>
<keyword evidence="1" id="KW-0812">Transmembrane</keyword>
<feature type="transmembrane region" description="Helical" evidence="1">
    <location>
        <begin position="38"/>
        <end position="61"/>
    </location>
</feature>
<dbReference type="RefSeq" id="WP_332519786.1">
    <property type="nucleotide sequence ID" value="NZ_JANRHA010000005.1"/>
</dbReference>
<feature type="transmembrane region" description="Helical" evidence="1">
    <location>
        <begin position="558"/>
        <end position="576"/>
    </location>
</feature>
<evidence type="ECO:0000313" key="3">
    <source>
        <dbReference type="Proteomes" id="UP001152755"/>
    </source>
</evidence>
<feature type="transmembrane region" description="Helical" evidence="1">
    <location>
        <begin position="350"/>
        <end position="371"/>
    </location>
</feature>
<proteinExistence type="predicted"/>
<feature type="transmembrane region" description="Helical" evidence="1">
    <location>
        <begin position="383"/>
        <end position="403"/>
    </location>
</feature>
<gene>
    <name evidence="2" type="ORF">NVS88_09640</name>
</gene>
<keyword evidence="1" id="KW-1133">Transmembrane helix</keyword>
<evidence type="ECO:0000256" key="1">
    <source>
        <dbReference type="SAM" id="Phobius"/>
    </source>
</evidence>
<feature type="transmembrane region" description="Helical" evidence="1">
    <location>
        <begin position="270"/>
        <end position="290"/>
    </location>
</feature>
<feature type="transmembrane region" description="Helical" evidence="1">
    <location>
        <begin position="317"/>
        <end position="338"/>
    </location>
</feature>
<feature type="transmembrane region" description="Helical" evidence="1">
    <location>
        <begin position="499"/>
        <end position="517"/>
    </location>
</feature>
<feature type="transmembrane region" description="Helical" evidence="1">
    <location>
        <begin position="415"/>
        <end position="435"/>
    </location>
</feature>
<dbReference type="AlphaFoldDB" id="A0A9X4LYP9"/>